<evidence type="ECO:0000313" key="8">
    <source>
        <dbReference type="Proteomes" id="UP001597283"/>
    </source>
</evidence>
<dbReference type="PANTHER" id="PTHR30213">
    <property type="entry name" value="INNER MEMBRANE PROTEIN YHJD"/>
    <property type="match status" value="1"/>
</dbReference>
<reference evidence="8" key="1">
    <citation type="journal article" date="2019" name="Int. J. Syst. Evol. Microbiol.">
        <title>The Global Catalogue of Microorganisms (GCM) 10K type strain sequencing project: providing services to taxonomists for standard genome sequencing and annotation.</title>
        <authorList>
            <consortium name="The Broad Institute Genomics Platform"/>
            <consortium name="The Broad Institute Genome Sequencing Center for Infectious Disease"/>
            <person name="Wu L."/>
            <person name="Ma J."/>
        </authorList>
    </citation>
    <scope>NUCLEOTIDE SEQUENCE [LARGE SCALE GENOMIC DNA]</scope>
    <source>
        <strain evidence="8">Q85</strain>
    </source>
</reference>
<dbReference type="InterPro" id="IPR017039">
    <property type="entry name" value="Virul_fac_BrkB"/>
</dbReference>
<evidence type="ECO:0000256" key="4">
    <source>
        <dbReference type="ARBA" id="ARBA00022989"/>
    </source>
</evidence>
<name>A0ABW4NB67_9SPHN</name>
<evidence type="ECO:0000256" key="3">
    <source>
        <dbReference type="ARBA" id="ARBA00022692"/>
    </source>
</evidence>
<keyword evidence="2" id="KW-1003">Cell membrane</keyword>
<protein>
    <submittedName>
        <fullName evidence="7">YihY/virulence factor BrkB family protein</fullName>
    </submittedName>
</protein>
<keyword evidence="8" id="KW-1185">Reference proteome</keyword>
<dbReference type="EMBL" id="JBHUFC010000003">
    <property type="protein sequence ID" value="MFD1787395.1"/>
    <property type="molecule type" value="Genomic_DNA"/>
</dbReference>
<evidence type="ECO:0000256" key="5">
    <source>
        <dbReference type="ARBA" id="ARBA00023136"/>
    </source>
</evidence>
<feature type="transmembrane region" description="Helical" evidence="6">
    <location>
        <begin position="187"/>
        <end position="212"/>
    </location>
</feature>
<feature type="transmembrane region" description="Helical" evidence="6">
    <location>
        <begin position="261"/>
        <end position="281"/>
    </location>
</feature>
<keyword evidence="4 6" id="KW-1133">Transmembrane helix</keyword>
<proteinExistence type="predicted"/>
<evidence type="ECO:0000313" key="7">
    <source>
        <dbReference type="EMBL" id="MFD1787395.1"/>
    </source>
</evidence>
<feature type="transmembrane region" description="Helical" evidence="6">
    <location>
        <begin position="39"/>
        <end position="68"/>
    </location>
</feature>
<gene>
    <name evidence="7" type="ORF">ACFSC3_07405</name>
</gene>
<dbReference type="Proteomes" id="UP001597283">
    <property type="component" value="Unassembled WGS sequence"/>
</dbReference>
<feature type="transmembrane region" description="Helical" evidence="6">
    <location>
        <begin position="112"/>
        <end position="138"/>
    </location>
</feature>
<comment type="caution">
    <text evidence="7">The sequence shown here is derived from an EMBL/GenBank/DDBJ whole genome shotgun (WGS) entry which is preliminary data.</text>
</comment>
<dbReference type="Pfam" id="PF03631">
    <property type="entry name" value="Virul_fac_BrkB"/>
    <property type="match status" value="1"/>
</dbReference>
<organism evidence="7 8">
    <name type="scientific">Sphingomonas floccifaciens</name>
    <dbReference type="NCBI Taxonomy" id="1844115"/>
    <lineage>
        <taxon>Bacteria</taxon>
        <taxon>Pseudomonadati</taxon>
        <taxon>Pseudomonadota</taxon>
        <taxon>Alphaproteobacteria</taxon>
        <taxon>Sphingomonadales</taxon>
        <taxon>Sphingomonadaceae</taxon>
        <taxon>Sphingomonas</taxon>
    </lineage>
</organism>
<accession>A0ABW4NB67</accession>
<evidence type="ECO:0000256" key="2">
    <source>
        <dbReference type="ARBA" id="ARBA00022475"/>
    </source>
</evidence>
<keyword evidence="3 6" id="KW-0812">Transmembrane</keyword>
<dbReference type="PANTHER" id="PTHR30213:SF0">
    <property type="entry name" value="UPF0761 MEMBRANE PROTEIN YIHY"/>
    <property type="match status" value="1"/>
</dbReference>
<feature type="transmembrane region" description="Helical" evidence="6">
    <location>
        <begin position="224"/>
        <end position="249"/>
    </location>
</feature>
<sequence length="354" mass="36871">MIHADDAAGIAARSPFEVPKEGWLAILKRTWAESGDDNIAIIAAGVAFYAFAAIVPLLAAVVLSYGLFAEAETVQRNVTSIFSVMPREAASIVSDQLLTVVDSSKGKQGLGLVLALVIALYGATKGASAIVTGLNVAYDTKETRSFIRTNILYFLIVLGGVGLVFLAMLAVALFAFLESLIPGAPTWLLLILRALGYVVLAGIVVTAAAVLFRVGPDLKQPRWIWLSPGSIGATVAWLVGTAGFGIYAANFGNYGATYGSLSAVIVLLTWLWLSAYVFLLGAELNAELERQVAGAATGENGAQILPETPAPAVATSIDPIGSGIIAASALRGRSAAAAGLIVAAALLWRRTRKD</sequence>
<comment type="subcellular location">
    <subcellularLocation>
        <location evidence="1">Cell membrane</location>
        <topology evidence="1">Multi-pass membrane protein</topology>
    </subcellularLocation>
</comment>
<evidence type="ECO:0000256" key="1">
    <source>
        <dbReference type="ARBA" id="ARBA00004651"/>
    </source>
</evidence>
<feature type="transmembrane region" description="Helical" evidence="6">
    <location>
        <begin position="150"/>
        <end position="175"/>
    </location>
</feature>
<evidence type="ECO:0000256" key="6">
    <source>
        <dbReference type="SAM" id="Phobius"/>
    </source>
</evidence>
<keyword evidence="5 6" id="KW-0472">Membrane</keyword>
<dbReference type="NCBIfam" id="TIGR00765">
    <property type="entry name" value="yihY_not_rbn"/>
    <property type="match status" value="1"/>
</dbReference>
<dbReference type="RefSeq" id="WP_380939779.1">
    <property type="nucleotide sequence ID" value="NZ_JBHUFC010000003.1"/>
</dbReference>